<keyword evidence="5" id="KW-1185">Reference proteome</keyword>
<dbReference type="OrthoDB" id="9808281at2"/>
<dbReference type="GO" id="GO:0008897">
    <property type="term" value="F:holo-[acyl-carrier-protein] synthase activity"/>
    <property type="evidence" value="ECO:0007669"/>
    <property type="project" value="InterPro"/>
</dbReference>
<dbReference type="PANTHER" id="PTHR12215">
    <property type="entry name" value="PHOSPHOPANTETHEINE TRANSFERASE"/>
    <property type="match status" value="1"/>
</dbReference>
<dbReference type="AlphaFoldDB" id="A0A239LBU7"/>
<proteinExistence type="inferred from homology"/>
<evidence type="ECO:0000313" key="4">
    <source>
        <dbReference type="EMBL" id="SNT27014.1"/>
    </source>
</evidence>
<dbReference type="SUPFAM" id="SSF56214">
    <property type="entry name" value="4'-phosphopantetheinyl transferase"/>
    <property type="match status" value="2"/>
</dbReference>
<comment type="similarity">
    <text evidence="1">Belongs to the P-Pant transferase superfamily. Gsp/Sfp/HetI/AcpT family.</text>
</comment>
<sequence>MPARMPDKDVPVSVHQCGMEEIWAELRTSEGQTAPFAIVLSLGSPADADLPEASLLCPEETSRHRRIREPVSSWAYLCSHIALRLLAGRALRRSPAALEFLSPGAPNVAPRLRGQAQTGLQVSLSHSGGWAAIGLRQGGPIGIDVEQVSREIDALAVADHFLTPNELNELRALPGHAQGPSALRSWCAKEAVLKAAGTGLSTDPRTVPVHWSGHAGTSALDGVGYELALIGERSAGKATGAIAGKAPVGQIIEAHSSFNELLSLFRESQPWWETPVD</sequence>
<protein>
    <submittedName>
        <fullName evidence="4">Phosphopantetheine--protein transferase domain-containing protein</fullName>
    </submittedName>
</protein>
<dbReference type="GO" id="GO:0005829">
    <property type="term" value="C:cytosol"/>
    <property type="evidence" value="ECO:0007669"/>
    <property type="project" value="TreeGrafter"/>
</dbReference>
<dbReference type="InterPro" id="IPR008278">
    <property type="entry name" value="4-PPantetheinyl_Trfase_dom"/>
</dbReference>
<gene>
    <name evidence="4" type="ORF">SAMN05421757_10956</name>
</gene>
<evidence type="ECO:0000259" key="3">
    <source>
        <dbReference type="Pfam" id="PF01648"/>
    </source>
</evidence>
<dbReference type="PANTHER" id="PTHR12215:SF10">
    <property type="entry name" value="L-AMINOADIPATE-SEMIALDEHYDE DEHYDROGENASE-PHOSPHOPANTETHEINYL TRANSFERASE"/>
    <property type="match status" value="1"/>
</dbReference>
<dbReference type="EMBL" id="FZOY01000009">
    <property type="protein sequence ID" value="SNT27014.1"/>
    <property type="molecule type" value="Genomic_DNA"/>
</dbReference>
<dbReference type="Gene3D" id="3.90.470.20">
    <property type="entry name" value="4'-phosphopantetheinyl transferase domain"/>
    <property type="match status" value="1"/>
</dbReference>
<keyword evidence="2 4" id="KW-0808">Transferase</keyword>
<name>A0A239LBU7_9RHOB</name>
<evidence type="ECO:0000313" key="5">
    <source>
        <dbReference type="Proteomes" id="UP000198426"/>
    </source>
</evidence>
<organism evidence="4 5">
    <name type="scientific">Tropicimonas sediminicola</name>
    <dbReference type="NCBI Taxonomy" id="1031541"/>
    <lineage>
        <taxon>Bacteria</taxon>
        <taxon>Pseudomonadati</taxon>
        <taxon>Pseudomonadota</taxon>
        <taxon>Alphaproteobacteria</taxon>
        <taxon>Rhodobacterales</taxon>
        <taxon>Roseobacteraceae</taxon>
        <taxon>Tropicimonas</taxon>
    </lineage>
</organism>
<dbReference type="InterPro" id="IPR050559">
    <property type="entry name" value="P-Pant_transferase_sf"/>
</dbReference>
<dbReference type="InterPro" id="IPR037143">
    <property type="entry name" value="4-PPantetheinyl_Trfase_dom_sf"/>
</dbReference>
<dbReference type="Proteomes" id="UP000198426">
    <property type="component" value="Unassembled WGS sequence"/>
</dbReference>
<feature type="domain" description="4'-phosphopantetheinyl transferase" evidence="3">
    <location>
        <begin position="140"/>
        <end position="210"/>
    </location>
</feature>
<dbReference type="Pfam" id="PF01648">
    <property type="entry name" value="ACPS"/>
    <property type="match status" value="1"/>
</dbReference>
<accession>A0A239LBU7</accession>
<evidence type="ECO:0000256" key="2">
    <source>
        <dbReference type="ARBA" id="ARBA00022679"/>
    </source>
</evidence>
<dbReference type="GO" id="GO:0019878">
    <property type="term" value="P:lysine biosynthetic process via aminoadipic acid"/>
    <property type="evidence" value="ECO:0007669"/>
    <property type="project" value="TreeGrafter"/>
</dbReference>
<dbReference type="GO" id="GO:0000287">
    <property type="term" value="F:magnesium ion binding"/>
    <property type="evidence" value="ECO:0007669"/>
    <property type="project" value="InterPro"/>
</dbReference>
<reference evidence="4 5" key="1">
    <citation type="submission" date="2017-06" db="EMBL/GenBank/DDBJ databases">
        <authorList>
            <person name="Kim H.J."/>
            <person name="Triplett B.A."/>
        </authorList>
    </citation>
    <scope>NUCLEOTIDE SEQUENCE [LARGE SCALE GENOMIC DNA]</scope>
    <source>
        <strain evidence="4 5">DSM 29339</strain>
    </source>
</reference>
<evidence type="ECO:0000256" key="1">
    <source>
        <dbReference type="ARBA" id="ARBA00010990"/>
    </source>
</evidence>